<keyword evidence="5" id="KW-1133">Transmembrane helix</keyword>
<comment type="function">
    <text evidence="8">May play a role in spermatogenesis.</text>
</comment>
<comment type="subcellular location">
    <subcellularLocation>
        <location evidence="1">Membrane</location>
        <topology evidence="1">Single-pass membrane protein</topology>
    </subcellularLocation>
</comment>
<keyword evidence="11" id="KW-1185">Reference proteome</keyword>
<dbReference type="InterPro" id="IPR039509">
    <property type="entry name" value="SPATA31"/>
</dbReference>
<feature type="region of interest" description="Disordered" evidence="9">
    <location>
        <begin position="60"/>
        <end position="93"/>
    </location>
</feature>
<keyword evidence="3" id="KW-0221">Differentiation</keyword>
<evidence type="ECO:0000256" key="9">
    <source>
        <dbReference type="SAM" id="MobiDB-lite"/>
    </source>
</evidence>
<feature type="compositionally biased region" description="Basic and acidic residues" evidence="9">
    <location>
        <begin position="277"/>
        <end position="286"/>
    </location>
</feature>
<evidence type="ECO:0000256" key="2">
    <source>
        <dbReference type="ARBA" id="ARBA00022692"/>
    </source>
</evidence>
<keyword evidence="2" id="KW-0812">Transmembrane</keyword>
<evidence type="ECO:0000256" key="7">
    <source>
        <dbReference type="ARBA" id="ARBA00035009"/>
    </source>
</evidence>
<keyword evidence="4" id="KW-0744">Spermatogenesis</keyword>
<proteinExistence type="inferred from homology"/>
<evidence type="ECO:0000256" key="6">
    <source>
        <dbReference type="ARBA" id="ARBA00023136"/>
    </source>
</evidence>
<evidence type="ECO:0000313" key="12">
    <source>
        <dbReference type="RefSeq" id="XP_040596858.1"/>
    </source>
</evidence>
<organism evidence="11 12">
    <name type="scientific">Mesocricetus auratus</name>
    <name type="common">Golden hamster</name>
    <dbReference type="NCBI Taxonomy" id="10036"/>
    <lineage>
        <taxon>Eukaryota</taxon>
        <taxon>Metazoa</taxon>
        <taxon>Chordata</taxon>
        <taxon>Craniata</taxon>
        <taxon>Vertebrata</taxon>
        <taxon>Euteleostomi</taxon>
        <taxon>Mammalia</taxon>
        <taxon>Eutheria</taxon>
        <taxon>Euarchontoglires</taxon>
        <taxon>Glires</taxon>
        <taxon>Rodentia</taxon>
        <taxon>Myomorpha</taxon>
        <taxon>Muroidea</taxon>
        <taxon>Cricetidae</taxon>
        <taxon>Cricetinae</taxon>
        <taxon>Mesocricetus</taxon>
    </lineage>
</organism>
<accession>A0ABM2X5S9</accession>
<dbReference type="GeneID" id="121138111"/>
<evidence type="ECO:0000256" key="3">
    <source>
        <dbReference type="ARBA" id="ARBA00022782"/>
    </source>
</evidence>
<evidence type="ECO:0000256" key="1">
    <source>
        <dbReference type="ARBA" id="ARBA00004167"/>
    </source>
</evidence>
<feature type="compositionally biased region" description="Polar residues" evidence="9">
    <location>
        <begin position="259"/>
        <end position="272"/>
    </location>
</feature>
<dbReference type="RefSeq" id="XP_040596858.1">
    <property type="nucleotide sequence ID" value="XM_040740924.1"/>
</dbReference>
<reference evidence="12" key="1">
    <citation type="submission" date="2025-08" db="UniProtKB">
        <authorList>
            <consortium name="RefSeq"/>
        </authorList>
    </citation>
    <scope>IDENTIFICATION</scope>
    <source>
        <tissue evidence="12">Liver</tissue>
    </source>
</reference>
<feature type="region of interest" description="Disordered" evidence="9">
    <location>
        <begin position="259"/>
        <end position="286"/>
    </location>
</feature>
<evidence type="ECO:0000313" key="11">
    <source>
        <dbReference type="Proteomes" id="UP000886700"/>
    </source>
</evidence>
<evidence type="ECO:0000256" key="5">
    <source>
        <dbReference type="ARBA" id="ARBA00022989"/>
    </source>
</evidence>
<dbReference type="PANTHER" id="PTHR21859:SF55">
    <property type="entry name" value="SPERMATOGENESIS-ASSOCIATED PROTEIN 31A1-RELATED"/>
    <property type="match status" value="1"/>
</dbReference>
<dbReference type="PANTHER" id="PTHR21859">
    <property type="entry name" value="ACROSOME-SPECIFIC PROTEIN"/>
    <property type="match status" value="1"/>
</dbReference>
<evidence type="ECO:0000259" key="10">
    <source>
        <dbReference type="Pfam" id="PF14650"/>
    </source>
</evidence>
<comment type="similarity">
    <text evidence="7">Belongs to the SPATA31 family.</text>
</comment>
<gene>
    <name evidence="12" type="primary">LOC121138111</name>
</gene>
<keyword evidence="6" id="KW-0472">Membrane</keyword>
<feature type="compositionally biased region" description="Polar residues" evidence="9">
    <location>
        <begin position="73"/>
        <end position="89"/>
    </location>
</feature>
<evidence type="ECO:0000256" key="8">
    <source>
        <dbReference type="ARBA" id="ARBA00037695"/>
    </source>
</evidence>
<name>A0ABM2X5S9_MESAU</name>
<sequence length="286" mass="31879">MRWTSKGQASLAHLPREIIDPELQEHLEQHLKKQFCQLHVQWPHKNQELLHLIKPQEEPPEMGQAEVNDGTACPSTLTDESSQHPQSVSPKVPKTAQLLRDPCKDLNNCLGSILNDLDRSPEGSLGKVVENISDAEVEASYLKHPGVDTPSFALVGPRKKHLEGTLHIHSSSKCKHIHNSKMAMERTSFHDLNSHKKDSQGPSFLNPGTQKVLETHLTRCPVKHPCSLALRGLKTIPVFNRNKATSVPFQMPSNASLSFGDSRDNSLPTNPSILGEAFRKPQKRLE</sequence>
<evidence type="ECO:0000256" key="4">
    <source>
        <dbReference type="ARBA" id="ARBA00022871"/>
    </source>
</evidence>
<feature type="domain" description="SPATA31" evidence="10">
    <location>
        <begin position="2"/>
        <end position="183"/>
    </location>
</feature>
<dbReference type="Pfam" id="PF14650">
    <property type="entry name" value="FAM75"/>
    <property type="match status" value="1"/>
</dbReference>
<protein>
    <submittedName>
        <fullName evidence="12">Spermatogenesis-associated protein 31D1-like</fullName>
    </submittedName>
</protein>
<dbReference type="Proteomes" id="UP000886700">
    <property type="component" value="Unplaced"/>
</dbReference>